<keyword evidence="11" id="KW-1185">Reference proteome</keyword>
<feature type="transmembrane region" description="Helical" evidence="8">
    <location>
        <begin position="159"/>
        <end position="179"/>
    </location>
</feature>
<evidence type="ECO:0000256" key="6">
    <source>
        <dbReference type="ARBA" id="ARBA00022989"/>
    </source>
</evidence>
<comment type="subcellular location">
    <subcellularLocation>
        <location evidence="1">Cell membrane</location>
        <topology evidence="1">Multi-pass membrane protein</topology>
    </subcellularLocation>
</comment>
<dbReference type="NCBIfam" id="TIGR03802">
    <property type="entry name" value="Asp_Ala_antiprt"/>
    <property type="match status" value="1"/>
</dbReference>
<evidence type="ECO:0000313" key="11">
    <source>
        <dbReference type="Proteomes" id="UP000503336"/>
    </source>
</evidence>
<keyword evidence="4" id="KW-1003">Cell membrane</keyword>
<dbReference type="GO" id="GO:0006813">
    <property type="term" value="P:potassium ion transport"/>
    <property type="evidence" value="ECO:0007669"/>
    <property type="project" value="InterPro"/>
</dbReference>
<feature type="transmembrane region" description="Helical" evidence="8">
    <location>
        <begin position="59"/>
        <end position="82"/>
    </location>
</feature>
<organism evidence="10 11">
    <name type="scientific">Pikeienuella piscinae</name>
    <dbReference type="NCBI Taxonomy" id="2748098"/>
    <lineage>
        <taxon>Bacteria</taxon>
        <taxon>Pseudomonadati</taxon>
        <taxon>Pseudomonadota</taxon>
        <taxon>Alphaproteobacteria</taxon>
        <taxon>Rhodobacterales</taxon>
        <taxon>Paracoccaceae</taxon>
        <taxon>Pikeienuella</taxon>
    </lineage>
</organism>
<dbReference type="NCBIfam" id="TIGR01625">
    <property type="entry name" value="YidE_YbjL_dupl"/>
    <property type="match status" value="1"/>
</dbReference>
<dbReference type="PROSITE" id="PS51202">
    <property type="entry name" value="RCK_C"/>
    <property type="match status" value="1"/>
</dbReference>
<dbReference type="InterPro" id="IPR006512">
    <property type="entry name" value="YidE_YbjL"/>
</dbReference>
<dbReference type="GO" id="GO:0008324">
    <property type="term" value="F:monoatomic cation transmembrane transporter activity"/>
    <property type="evidence" value="ECO:0007669"/>
    <property type="project" value="InterPro"/>
</dbReference>
<evidence type="ECO:0000256" key="1">
    <source>
        <dbReference type="ARBA" id="ARBA00004651"/>
    </source>
</evidence>
<keyword evidence="3" id="KW-0813">Transport</keyword>
<feature type="transmembrane region" description="Helical" evidence="8">
    <location>
        <begin position="383"/>
        <end position="403"/>
    </location>
</feature>
<dbReference type="InterPro" id="IPR022457">
    <property type="entry name" value="Asp_Ala_antiprt"/>
</dbReference>
<dbReference type="Gene3D" id="3.30.70.1450">
    <property type="entry name" value="Regulator of K+ conductance, C-terminal domain"/>
    <property type="match status" value="1"/>
</dbReference>
<feature type="transmembrane region" description="Helical" evidence="8">
    <location>
        <begin position="94"/>
        <end position="116"/>
    </location>
</feature>
<keyword evidence="6 8" id="KW-1133">Transmembrane helix</keyword>
<dbReference type="Pfam" id="PF06826">
    <property type="entry name" value="Asp-Al_Ex"/>
    <property type="match status" value="2"/>
</dbReference>
<reference evidence="10 11" key="1">
    <citation type="submission" date="2020-02" db="EMBL/GenBank/DDBJ databases">
        <title>complete genome sequence of Rhodobacteraceae bacterium.</title>
        <authorList>
            <person name="Park J."/>
            <person name="Kim Y.-S."/>
            <person name="Kim K.-H."/>
        </authorList>
    </citation>
    <scope>NUCLEOTIDE SEQUENCE [LARGE SCALE GENOMIC DNA]</scope>
    <source>
        <strain evidence="10 11">RR4-56</strain>
    </source>
</reference>
<protein>
    <submittedName>
        <fullName evidence="10">Aspartate-alanine antiporter</fullName>
    </submittedName>
</protein>
<comment type="similarity">
    <text evidence="2">Belongs to the AAE transporter (TC 2.A.81) family.</text>
</comment>
<feature type="transmembrane region" description="Helical" evidence="8">
    <location>
        <begin position="409"/>
        <end position="429"/>
    </location>
</feature>
<evidence type="ECO:0000256" key="3">
    <source>
        <dbReference type="ARBA" id="ARBA00022448"/>
    </source>
</evidence>
<evidence type="ECO:0000256" key="2">
    <source>
        <dbReference type="ARBA" id="ARBA00009854"/>
    </source>
</evidence>
<evidence type="ECO:0000256" key="7">
    <source>
        <dbReference type="ARBA" id="ARBA00023136"/>
    </source>
</evidence>
<dbReference type="Proteomes" id="UP000503336">
    <property type="component" value="Chromosome"/>
</dbReference>
<keyword evidence="5 8" id="KW-0812">Transmembrane</keyword>
<dbReference type="PANTHER" id="PTHR30445:SF9">
    <property type="match status" value="1"/>
</dbReference>
<dbReference type="InterPro" id="IPR006037">
    <property type="entry name" value="RCK_C"/>
</dbReference>
<dbReference type="SUPFAM" id="SSF116726">
    <property type="entry name" value="TrkA C-terminal domain-like"/>
    <property type="match status" value="2"/>
</dbReference>
<feature type="transmembrane region" description="Helical" evidence="8">
    <location>
        <begin position="450"/>
        <end position="468"/>
    </location>
</feature>
<feature type="transmembrane region" description="Helical" evidence="8">
    <location>
        <begin position="540"/>
        <end position="560"/>
    </location>
</feature>
<dbReference type="KEGG" id="hdh:G5B40_15580"/>
<feature type="transmembrane region" description="Helical" evidence="8">
    <location>
        <begin position="35"/>
        <end position="53"/>
    </location>
</feature>
<dbReference type="GO" id="GO:0005886">
    <property type="term" value="C:plasma membrane"/>
    <property type="evidence" value="ECO:0007669"/>
    <property type="project" value="UniProtKB-SubCell"/>
</dbReference>
<dbReference type="InterPro" id="IPR036721">
    <property type="entry name" value="RCK_C_sf"/>
</dbReference>
<dbReference type="RefSeq" id="WP_165100390.1">
    <property type="nucleotide sequence ID" value="NZ_CP049056.1"/>
</dbReference>
<evidence type="ECO:0000259" key="9">
    <source>
        <dbReference type="PROSITE" id="PS51202"/>
    </source>
</evidence>
<evidence type="ECO:0000256" key="4">
    <source>
        <dbReference type="ARBA" id="ARBA00022475"/>
    </source>
</evidence>
<evidence type="ECO:0000256" key="5">
    <source>
        <dbReference type="ARBA" id="ARBA00022692"/>
    </source>
</evidence>
<feature type="transmembrane region" description="Helical" evidence="8">
    <location>
        <begin position="474"/>
        <end position="493"/>
    </location>
</feature>
<dbReference type="EMBL" id="CP049056">
    <property type="protein sequence ID" value="QIE56728.1"/>
    <property type="molecule type" value="Genomic_DNA"/>
</dbReference>
<gene>
    <name evidence="10" type="primary">aspT</name>
    <name evidence="10" type="ORF">G5B40_15580</name>
</gene>
<dbReference type="InterPro" id="IPR050144">
    <property type="entry name" value="AAE_transporter"/>
</dbReference>
<dbReference type="Pfam" id="PF02080">
    <property type="entry name" value="TrkA_C"/>
    <property type="match status" value="2"/>
</dbReference>
<name>A0A7L5C0V1_9RHOB</name>
<evidence type="ECO:0000313" key="10">
    <source>
        <dbReference type="EMBL" id="QIE56728.1"/>
    </source>
</evidence>
<evidence type="ECO:0000256" key="8">
    <source>
        <dbReference type="SAM" id="Phobius"/>
    </source>
</evidence>
<feature type="transmembrane region" description="Helical" evidence="8">
    <location>
        <begin position="12"/>
        <end position="28"/>
    </location>
</feature>
<keyword evidence="7 8" id="KW-0472">Membrane</keyword>
<accession>A0A7L5C0V1</accession>
<sequence length="561" mass="59404">MWNFFVETLRANPHIAVFFTLAVGYWVGNLRFGSFSLGAVTGTLLAGVLIGQLDIEVSAQIKSIFFIMFLFAVGFGVGPQFVRGIATDGAPQALFAALVCVLCLLVPFAAATIAGYGPGLAAGLFAGSQTLSASIGLAENAIRDSGIENADAEITLIPVAYAITYLFGTIGTGWILAFLGPKMLGTNVEEACKRYEREVLKGATKDGDYISAWRARELRAYRVQEGGAAVGKRRDELESLAEGERIFVERLRRGGELVTPGDETALQAGDIVAVSGRREVLVSMFGKAEEVDDRELLDVPVESTDVLITSKAIDGKELIEIAKEPYTRGVYLNTIRRGSAAVNIPVAPGTKIYRGDILRVAGSKAHVAAFVEKIGYADRPQTITNMVLVGLAILIGGLIGAIVVPINGLPITLSTSGGALIAGIVAGWLRTVKPQIGNIPQPTLWFMNSVGLNVFIAVVGLSSGPTFVEGLKEAGFGLFFWGVVCTSIPMLLAPYIGKYIFKFDDAINLGVCGGARTSTASVAMVGEVAKSDVPMLGYTVPYAVSNTLLTLWGLVIVLLVL</sequence>
<dbReference type="PANTHER" id="PTHR30445">
    <property type="entry name" value="K(+)_H(+) ANTIPORTER SUBUNIT KHTT"/>
    <property type="match status" value="1"/>
</dbReference>
<dbReference type="AlphaFoldDB" id="A0A7L5C0V1"/>
<proteinExistence type="inferred from homology"/>
<feature type="domain" description="RCK C-terminal" evidence="9">
    <location>
        <begin position="206"/>
        <end position="291"/>
    </location>
</feature>